<organism evidence="1 2">
    <name type="scientific">Saccharopolyspora spinosa</name>
    <dbReference type="NCBI Taxonomy" id="60894"/>
    <lineage>
        <taxon>Bacteria</taxon>
        <taxon>Bacillati</taxon>
        <taxon>Actinomycetota</taxon>
        <taxon>Actinomycetes</taxon>
        <taxon>Pseudonocardiales</taxon>
        <taxon>Pseudonocardiaceae</taxon>
        <taxon>Saccharopolyspora</taxon>
    </lineage>
</organism>
<dbReference type="SUPFAM" id="SSF49503">
    <property type="entry name" value="Cupredoxins"/>
    <property type="match status" value="1"/>
</dbReference>
<keyword evidence="2" id="KW-1185">Reference proteome</keyword>
<evidence type="ECO:0008006" key="3">
    <source>
        <dbReference type="Google" id="ProtNLM"/>
    </source>
</evidence>
<evidence type="ECO:0000313" key="2">
    <source>
        <dbReference type="Proteomes" id="UP000233786"/>
    </source>
</evidence>
<accession>A0A2N3Y1Y5</accession>
<dbReference type="EMBL" id="PJNB01000001">
    <property type="protein sequence ID" value="PKW16948.1"/>
    <property type="molecule type" value="Genomic_DNA"/>
</dbReference>
<reference evidence="1" key="1">
    <citation type="submission" date="2017-12" db="EMBL/GenBank/DDBJ databases">
        <title>Sequencing the genomes of 1000 Actinobacteria strains.</title>
        <authorList>
            <person name="Klenk H.-P."/>
        </authorList>
    </citation>
    <scope>NUCLEOTIDE SEQUENCE [LARGE SCALE GENOMIC DNA]</scope>
    <source>
        <strain evidence="1">DSM 44228</strain>
    </source>
</reference>
<dbReference type="InterPro" id="IPR008972">
    <property type="entry name" value="Cupredoxin"/>
</dbReference>
<gene>
    <name evidence="1" type="ORF">A8926_4857</name>
</gene>
<sequence length="147" mass="15154">MLIKANENRSSGRKSSGTRRALLGVLLGVVVLVAAVCTGASAAASPAPTAHAGGGGPRLVVVNMVDFRLLQPAFLPPGLYTFRAVNNGQAPHALQIAGPGVTNARTPVVQAGQAADLTVALRPGVYDFWCPVGNHRQMGMQLDVYVG</sequence>
<protein>
    <recommendedName>
        <fullName evidence="3">Plastocyanin</fullName>
    </recommendedName>
</protein>
<evidence type="ECO:0000313" key="1">
    <source>
        <dbReference type="EMBL" id="PKW16948.1"/>
    </source>
</evidence>
<dbReference type="AlphaFoldDB" id="A0A2N3Y1Y5"/>
<dbReference type="STRING" id="994479.GCA_000194155_01576"/>
<dbReference type="Gene3D" id="2.60.40.420">
    <property type="entry name" value="Cupredoxins - blue copper proteins"/>
    <property type="match status" value="1"/>
</dbReference>
<dbReference type="Proteomes" id="UP000233786">
    <property type="component" value="Unassembled WGS sequence"/>
</dbReference>
<proteinExistence type="predicted"/>
<name>A0A2N3Y1Y5_SACSN</name>
<comment type="caution">
    <text evidence="1">The sequence shown here is derived from an EMBL/GenBank/DDBJ whole genome shotgun (WGS) entry which is preliminary data.</text>
</comment>